<dbReference type="InterPro" id="IPR002078">
    <property type="entry name" value="Sigma_54_int"/>
</dbReference>
<dbReference type="PANTHER" id="PTHR32071">
    <property type="entry name" value="TRANSCRIPTIONAL REGULATORY PROTEIN"/>
    <property type="match status" value="1"/>
</dbReference>
<dbReference type="InterPro" id="IPR008984">
    <property type="entry name" value="SMAD_FHA_dom_sf"/>
</dbReference>
<dbReference type="Proteomes" id="UP000034883">
    <property type="component" value="Chromosome"/>
</dbReference>
<dbReference type="SMART" id="SM00240">
    <property type="entry name" value="FHA"/>
    <property type="match status" value="1"/>
</dbReference>
<dbReference type="STRING" id="927083.DB32_008124"/>
<evidence type="ECO:0000259" key="7">
    <source>
        <dbReference type="PROSITE" id="PS50045"/>
    </source>
</evidence>
<dbReference type="Gene3D" id="2.60.200.20">
    <property type="match status" value="1"/>
</dbReference>
<feature type="domain" description="FHA" evidence="6">
    <location>
        <begin position="38"/>
        <end position="87"/>
    </location>
</feature>
<dbReference type="AlphaFoldDB" id="A0A0F6W9M4"/>
<evidence type="ECO:0000256" key="2">
    <source>
        <dbReference type="ARBA" id="ARBA00022840"/>
    </source>
</evidence>
<protein>
    <submittedName>
        <fullName evidence="8">Response regulator of zinc sigma-54-dependent two-component system</fullName>
    </submittedName>
</protein>
<dbReference type="GO" id="GO:0005524">
    <property type="term" value="F:ATP binding"/>
    <property type="evidence" value="ECO:0007669"/>
    <property type="project" value="UniProtKB-KW"/>
</dbReference>
<dbReference type="Pfam" id="PF16697">
    <property type="entry name" value="Yop-YscD_cpl"/>
    <property type="match status" value="1"/>
</dbReference>
<dbReference type="InterPro" id="IPR027417">
    <property type="entry name" value="P-loop_NTPase"/>
</dbReference>
<evidence type="ECO:0000256" key="5">
    <source>
        <dbReference type="ARBA" id="ARBA00023163"/>
    </source>
</evidence>
<dbReference type="GO" id="GO:0043565">
    <property type="term" value="F:sequence-specific DNA binding"/>
    <property type="evidence" value="ECO:0007669"/>
    <property type="project" value="InterPro"/>
</dbReference>
<keyword evidence="9" id="KW-1185">Reference proteome</keyword>
<dbReference type="CDD" id="cd00060">
    <property type="entry name" value="FHA"/>
    <property type="match status" value="1"/>
</dbReference>
<dbReference type="InterPro" id="IPR025943">
    <property type="entry name" value="Sigma_54_int_dom_ATP-bd_2"/>
</dbReference>
<accession>A0A0F6W9M4</accession>
<dbReference type="PANTHER" id="PTHR32071:SF117">
    <property type="entry name" value="PTS-DEPENDENT DIHYDROXYACETONE KINASE OPERON REGULATORY PROTEIN-RELATED"/>
    <property type="match status" value="1"/>
</dbReference>
<dbReference type="PROSITE" id="PS50045">
    <property type="entry name" value="SIGMA54_INTERACT_4"/>
    <property type="match status" value="1"/>
</dbReference>
<dbReference type="SUPFAM" id="SSF52540">
    <property type="entry name" value="P-loop containing nucleoside triphosphate hydrolases"/>
    <property type="match status" value="1"/>
</dbReference>
<dbReference type="RefSeq" id="WP_053237890.1">
    <property type="nucleotide sequence ID" value="NZ_CP011125.1"/>
</dbReference>
<name>A0A0F6W9M4_9BACT</name>
<dbReference type="SUPFAM" id="SSF46689">
    <property type="entry name" value="Homeodomain-like"/>
    <property type="match status" value="1"/>
</dbReference>
<reference evidence="8 9" key="1">
    <citation type="submission" date="2015-03" db="EMBL/GenBank/DDBJ databases">
        <title>Genome assembly of Sandaracinus amylolyticus DSM 53668.</title>
        <authorList>
            <person name="Sharma G."/>
            <person name="Subramanian S."/>
        </authorList>
    </citation>
    <scope>NUCLEOTIDE SEQUENCE [LARGE SCALE GENOMIC DNA]</scope>
    <source>
        <strain evidence="8 9">DSM 53668</strain>
    </source>
</reference>
<dbReference type="Gene3D" id="3.40.50.300">
    <property type="entry name" value="P-loop containing nucleotide triphosphate hydrolases"/>
    <property type="match status" value="1"/>
</dbReference>
<sequence>MTQIVERLAAKLELPGLRLSVVSGADLGKEAVAESGVLRVGAARDNDLVLSDPSVSRRHFQVTLRQHEVRVDDLGSTNGTFVQGVRILSAILAPGSLVQVGNTAIRAIPIEQPVHIALSEKTRFGALLGTSVEMRRVFALLERVSPSDATVLIQGETGTGKELVAEAIHAASPRADQPFVTFDCGSVAPSLVESELFGHVRGAFSGAVRDRLGVFEAAHGGTLFLDEIGELPLDLQPKLLRALESRQVQRVGENRWRSVDVRVVAATHRELAAEVNRGRFREDLYFRLAVVPVHLPPLRARGEDVPMLIAHFWQRLGRGAQPPPEFVARLASRAWPGNVRELRNAVERAALLGAVESLGAPKPIYPSSAPASSPFDPAILDLPLTEAQEKMEELFTRAYLERALTKSGGSVSGAARSIGTNRRYVQRLMKRYAIKASDVDDE</sequence>
<dbReference type="CDD" id="cd00009">
    <property type="entry name" value="AAA"/>
    <property type="match status" value="1"/>
</dbReference>
<dbReference type="FunFam" id="3.40.50.300:FF:000006">
    <property type="entry name" value="DNA-binding transcriptional regulator NtrC"/>
    <property type="match status" value="1"/>
</dbReference>
<keyword evidence="1" id="KW-0547">Nucleotide-binding</keyword>
<dbReference type="PROSITE" id="PS00688">
    <property type="entry name" value="SIGMA54_INTERACT_3"/>
    <property type="match status" value="1"/>
</dbReference>
<dbReference type="Gene3D" id="1.10.8.60">
    <property type="match status" value="1"/>
</dbReference>
<dbReference type="PROSITE" id="PS00676">
    <property type="entry name" value="SIGMA54_INTERACT_2"/>
    <property type="match status" value="1"/>
</dbReference>
<dbReference type="InterPro" id="IPR002197">
    <property type="entry name" value="HTH_Fis"/>
</dbReference>
<keyword evidence="2" id="KW-0067">ATP-binding</keyword>
<dbReference type="InterPro" id="IPR025662">
    <property type="entry name" value="Sigma_54_int_dom_ATP-bd_1"/>
</dbReference>
<dbReference type="PRINTS" id="PR01590">
    <property type="entry name" value="HTHFIS"/>
</dbReference>
<dbReference type="Gene3D" id="1.10.10.60">
    <property type="entry name" value="Homeodomain-like"/>
    <property type="match status" value="1"/>
</dbReference>
<keyword evidence="3" id="KW-0805">Transcription regulation</keyword>
<dbReference type="PROSITE" id="PS50006">
    <property type="entry name" value="FHA_DOMAIN"/>
    <property type="match status" value="1"/>
</dbReference>
<evidence type="ECO:0000256" key="4">
    <source>
        <dbReference type="ARBA" id="ARBA00023125"/>
    </source>
</evidence>
<evidence type="ECO:0000256" key="3">
    <source>
        <dbReference type="ARBA" id="ARBA00023015"/>
    </source>
</evidence>
<proteinExistence type="predicted"/>
<dbReference type="InterPro" id="IPR025944">
    <property type="entry name" value="Sigma_54_int_dom_CS"/>
</dbReference>
<dbReference type="GO" id="GO:0006355">
    <property type="term" value="P:regulation of DNA-templated transcription"/>
    <property type="evidence" value="ECO:0007669"/>
    <property type="project" value="InterPro"/>
</dbReference>
<organism evidence="8 9">
    <name type="scientific">Sandaracinus amylolyticus</name>
    <dbReference type="NCBI Taxonomy" id="927083"/>
    <lineage>
        <taxon>Bacteria</taxon>
        <taxon>Pseudomonadati</taxon>
        <taxon>Myxococcota</taxon>
        <taxon>Polyangia</taxon>
        <taxon>Polyangiales</taxon>
        <taxon>Sandaracinaceae</taxon>
        <taxon>Sandaracinus</taxon>
    </lineage>
</organism>
<dbReference type="SMART" id="SM00382">
    <property type="entry name" value="AAA"/>
    <property type="match status" value="1"/>
</dbReference>
<dbReference type="InterPro" id="IPR009057">
    <property type="entry name" value="Homeodomain-like_sf"/>
</dbReference>
<dbReference type="InterPro" id="IPR032030">
    <property type="entry name" value="YscD_cytoplasmic_dom"/>
</dbReference>
<dbReference type="Pfam" id="PF00158">
    <property type="entry name" value="Sigma54_activat"/>
    <property type="match status" value="1"/>
</dbReference>
<evidence type="ECO:0000256" key="1">
    <source>
        <dbReference type="ARBA" id="ARBA00022741"/>
    </source>
</evidence>
<keyword evidence="4" id="KW-0238">DNA-binding</keyword>
<dbReference type="InterPro" id="IPR058031">
    <property type="entry name" value="AAA_lid_NorR"/>
</dbReference>
<evidence type="ECO:0000313" key="8">
    <source>
        <dbReference type="EMBL" id="AKF10975.1"/>
    </source>
</evidence>
<dbReference type="InterPro" id="IPR000253">
    <property type="entry name" value="FHA_dom"/>
</dbReference>
<dbReference type="SUPFAM" id="SSF49879">
    <property type="entry name" value="SMAD/FHA domain"/>
    <property type="match status" value="1"/>
</dbReference>
<dbReference type="KEGG" id="samy:DB32_008124"/>
<dbReference type="InterPro" id="IPR003593">
    <property type="entry name" value="AAA+_ATPase"/>
</dbReference>
<dbReference type="Pfam" id="PF25601">
    <property type="entry name" value="AAA_lid_14"/>
    <property type="match status" value="1"/>
</dbReference>
<dbReference type="PROSITE" id="PS00675">
    <property type="entry name" value="SIGMA54_INTERACT_1"/>
    <property type="match status" value="1"/>
</dbReference>
<evidence type="ECO:0000259" key="6">
    <source>
        <dbReference type="PROSITE" id="PS50006"/>
    </source>
</evidence>
<gene>
    <name evidence="8" type="ORF">DB32_008124</name>
</gene>
<evidence type="ECO:0000313" key="9">
    <source>
        <dbReference type="Proteomes" id="UP000034883"/>
    </source>
</evidence>
<dbReference type="EMBL" id="CP011125">
    <property type="protein sequence ID" value="AKF10975.1"/>
    <property type="molecule type" value="Genomic_DNA"/>
</dbReference>
<feature type="domain" description="Sigma-54 factor interaction" evidence="7">
    <location>
        <begin position="127"/>
        <end position="351"/>
    </location>
</feature>
<keyword evidence="5" id="KW-0804">Transcription</keyword>